<accession>A0A1C2ECE3</accession>
<evidence type="ECO:0000313" key="2">
    <source>
        <dbReference type="Proteomes" id="UP000094412"/>
    </source>
</evidence>
<keyword evidence="2" id="KW-1185">Reference proteome</keyword>
<dbReference type="AlphaFoldDB" id="A0A1C2ECE3"/>
<comment type="caution">
    <text evidence="1">The sequence shown here is derived from an EMBL/GenBank/DDBJ whole genome shotgun (WGS) entry which is preliminary data.</text>
</comment>
<organism evidence="1 2">
    <name type="scientific">Mesorhizobium hungaricum</name>
    <dbReference type="NCBI Taxonomy" id="1566387"/>
    <lineage>
        <taxon>Bacteria</taxon>
        <taxon>Pseudomonadati</taxon>
        <taxon>Pseudomonadota</taxon>
        <taxon>Alphaproteobacteria</taxon>
        <taxon>Hyphomicrobiales</taxon>
        <taxon>Phyllobacteriaceae</taxon>
        <taxon>Mesorhizobium</taxon>
    </lineage>
</organism>
<proteinExistence type="predicted"/>
<dbReference type="EMBL" id="MDEO01000020">
    <property type="protein sequence ID" value="OCX24742.1"/>
    <property type="molecule type" value="Genomic_DNA"/>
</dbReference>
<protein>
    <submittedName>
        <fullName evidence="1">Uncharacterized protein</fullName>
    </submittedName>
</protein>
<evidence type="ECO:0000313" key="1">
    <source>
        <dbReference type="EMBL" id="OCX24742.1"/>
    </source>
</evidence>
<reference evidence="1 2" key="1">
    <citation type="submission" date="2016-08" db="EMBL/GenBank/DDBJ databases">
        <title>Whole genome sequence of Mesorhizobium sp. strain UASWS1009 isolated from industrial sewage.</title>
        <authorList>
            <person name="Crovadore J."/>
            <person name="Calmin G."/>
            <person name="Chablais R."/>
            <person name="Cochard B."/>
            <person name="Lefort F."/>
        </authorList>
    </citation>
    <scope>NUCLEOTIDE SEQUENCE [LARGE SCALE GENOMIC DNA]</scope>
    <source>
        <strain evidence="1 2">UASWS1009</strain>
    </source>
</reference>
<gene>
    <name evidence="1" type="ORF">QV13_01615</name>
</gene>
<sequence>MSVDIVRETGRKSGSIGFVRKVLSNSLSISPYQFFDKIDFPRMLFLFFRRCIEVSLICRSLKVILKDIDELPIAKFSDLPLRRRLPSWLG</sequence>
<name>A0A1C2ECE3_9HYPH</name>
<dbReference type="Proteomes" id="UP000094412">
    <property type="component" value="Unassembled WGS sequence"/>
</dbReference>